<gene>
    <name evidence="2" type="ORF">BSTOLATCC_MIC2801</name>
</gene>
<feature type="domain" description="Serine aminopeptidase S33" evidence="1">
    <location>
        <begin position="44"/>
        <end position="280"/>
    </location>
</feature>
<proteinExistence type="predicted"/>
<dbReference type="InterPro" id="IPR029058">
    <property type="entry name" value="AB_hydrolase_fold"/>
</dbReference>
<reference evidence="2" key="1">
    <citation type="submission" date="2021-09" db="EMBL/GenBank/DDBJ databases">
        <authorList>
            <consortium name="AG Swart"/>
            <person name="Singh M."/>
            <person name="Singh A."/>
            <person name="Seah K."/>
            <person name="Emmerich C."/>
        </authorList>
    </citation>
    <scope>NUCLEOTIDE SEQUENCE</scope>
    <source>
        <strain evidence="2">ATCC30299</strain>
    </source>
</reference>
<dbReference type="Pfam" id="PF12146">
    <property type="entry name" value="Hydrolase_4"/>
    <property type="match status" value="1"/>
</dbReference>
<dbReference type="Gene3D" id="3.40.50.1820">
    <property type="entry name" value="alpha/beta hydrolase"/>
    <property type="match status" value="1"/>
</dbReference>
<evidence type="ECO:0000313" key="3">
    <source>
        <dbReference type="Proteomes" id="UP001162131"/>
    </source>
</evidence>
<evidence type="ECO:0000259" key="1">
    <source>
        <dbReference type="Pfam" id="PF12146"/>
    </source>
</evidence>
<keyword evidence="3" id="KW-1185">Reference proteome</keyword>
<dbReference type="AlphaFoldDB" id="A0AAU9IIY6"/>
<dbReference type="EMBL" id="CAJZBQ010000003">
    <property type="protein sequence ID" value="CAG9311099.1"/>
    <property type="molecule type" value="Genomic_DNA"/>
</dbReference>
<dbReference type="InterPro" id="IPR022742">
    <property type="entry name" value="Hydrolase_4"/>
</dbReference>
<dbReference type="Proteomes" id="UP001162131">
    <property type="component" value="Unassembled WGS sequence"/>
</dbReference>
<evidence type="ECO:0000313" key="2">
    <source>
        <dbReference type="EMBL" id="CAG9311099.1"/>
    </source>
</evidence>
<dbReference type="PRINTS" id="PR00111">
    <property type="entry name" value="ABHYDROLASE"/>
</dbReference>
<dbReference type="SUPFAM" id="SSF53474">
    <property type="entry name" value="alpha/beta-Hydrolases"/>
    <property type="match status" value="1"/>
</dbReference>
<sequence>MSEWWRKYEGHVPGAGIDYPEESWLLLKSSKGCKLDTYRYHIPNPQALVFLFHGMHVSSFNFAYTASILYQNNFAVLAFDQESHGNSGGPRGNIRSVDEYVNCGIEYISKAREHYSEGTPVFIIGESMGGAICVNIALQIPNIVTGMILFAPALGINPDLEPWLVKIIRCLACCCPGLPTKPADISMLSRNPYVEQYQRENPVNYNGRLNARTGAALLRAFDELSPQLGNVRVPFILFQGGDDIMVSEQLNKDFVKNSKVEDKELVYYKEMRHDICHEPEIFEITQKIVDWINKRAPSKS</sequence>
<comment type="caution">
    <text evidence="2">The sequence shown here is derived from an EMBL/GenBank/DDBJ whole genome shotgun (WGS) entry which is preliminary data.</text>
</comment>
<organism evidence="2 3">
    <name type="scientific">Blepharisma stoltei</name>
    <dbReference type="NCBI Taxonomy" id="1481888"/>
    <lineage>
        <taxon>Eukaryota</taxon>
        <taxon>Sar</taxon>
        <taxon>Alveolata</taxon>
        <taxon>Ciliophora</taxon>
        <taxon>Postciliodesmatophora</taxon>
        <taxon>Heterotrichea</taxon>
        <taxon>Heterotrichida</taxon>
        <taxon>Blepharismidae</taxon>
        <taxon>Blepharisma</taxon>
    </lineage>
</organism>
<dbReference type="InterPro" id="IPR000073">
    <property type="entry name" value="AB_hydrolase_1"/>
</dbReference>
<name>A0AAU9IIY6_9CILI</name>
<accession>A0AAU9IIY6</accession>
<protein>
    <recommendedName>
        <fullName evidence="1">Serine aminopeptidase S33 domain-containing protein</fullName>
    </recommendedName>
</protein>
<dbReference type="PANTHER" id="PTHR11614">
    <property type="entry name" value="PHOSPHOLIPASE-RELATED"/>
    <property type="match status" value="1"/>
</dbReference>
<dbReference type="InterPro" id="IPR051044">
    <property type="entry name" value="MAG_DAG_Lipase"/>
</dbReference>